<keyword evidence="2" id="KW-1185">Reference proteome</keyword>
<comment type="caution">
    <text evidence="1">The sequence shown here is derived from an EMBL/GenBank/DDBJ whole genome shotgun (WGS) entry which is preliminary data.</text>
</comment>
<dbReference type="Proteomes" id="UP000325081">
    <property type="component" value="Unassembled WGS sequence"/>
</dbReference>
<gene>
    <name evidence="1" type="ORF">STAS_06057</name>
</gene>
<dbReference type="EMBL" id="BKCP01004306">
    <property type="protein sequence ID" value="GER30133.1"/>
    <property type="molecule type" value="Genomic_DNA"/>
</dbReference>
<dbReference type="GO" id="GO:0016740">
    <property type="term" value="F:transferase activity"/>
    <property type="evidence" value="ECO:0007669"/>
    <property type="project" value="UniProtKB-KW"/>
</dbReference>
<accession>A0A5A7PB48</accession>
<sequence>MKRGLRRGNLLLEFPQKCHIHIRFRIELISNQELKYQRKGRSEAFPGLLGVALRKVPDRSKEEFDPGSEGRKTCAAIKLFFIERESRSAGDSVTAGRPDPTT</sequence>
<dbReference type="AlphaFoldDB" id="A0A5A7PB48"/>
<name>A0A5A7PB48_STRAF</name>
<keyword evidence="1" id="KW-0808">Transferase</keyword>
<reference evidence="2" key="1">
    <citation type="journal article" date="2019" name="Curr. Biol.">
        <title>Genome Sequence of Striga asiatica Provides Insight into the Evolution of Plant Parasitism.</title>
        <authorList>
            <person name="Yoshida S."/>
            <person name="Kim S."/>
            <person name="Wafula E.K."/>
            <person name="Tanskanen J."/>
            <person name="Kim Y.M."/>
            <person name="Honaas L."/>
            <person name="Yang Z."/>
            <person name="Spallek T."/>
            <person name="Conn C.E."/>
            <person name="Ichihashi Y."/>
            <person name="Cheong K."/>
            <person name="Cui S."/>
            <person name="Der J.P."/>
            <person name="Gundlach H."/>
            <person name="Jiao Y."/>
            <person name="Hori C."/>
            <person name="Ishida J.K."/>
            <person name="Kasahara H."/>
            <person name="Kiba T."/>
            <person name="Kim M.S."/>
            <person name="Koo N."/>
            <person name="Laohavisit A."/>
            <person name="Lee Y.H."/>
            <person name="Lumba S."/>
            <person name="McCourt P."/>
            <person name="Mortimer J.C."/>
            <person name="Mutuku J.M."/>
            <person name="Nomura T."/>
            <person name="Sasaki-Sekimoto Y."/>
            <person name="Seto Y."/>
            <person name="Wang Y."/>
            <person name="Wakatake T."/>
            <person name="Sakakibara H."/>
            <person name="Demura T."/>
            <person name="Yamaguchi S."/>
            <person name="Yoneyama K."/>
            <person name="Manabe R.I."/>
            <person name="Nelson D.C."/>
            <person name="Schulman A.H."/>
            <person name="Timko M.P."/>
            <person name="dePamphilis C.W."/>
            <person name="Choi D."/>
            <person name="Shirasu K."/>
        </authorList>
    </citation>
    <scope>NUCLEOTIDE SEQUENCE [LARGE SCALE GENOMIC DNA]</scope>
    <source>
        <strain evidence="2">cv. UVA1</strain>
    </source>
</reference>
<protein>
    <submittedName>
        <fullName evidence="1">Adenosine monophosphate-protein transferase FICD</fullName>
    </submittedName>
</protein>
<organism evidence="1 2">
    <name type="scientific">Striga asiatica</name>
    <name type="common">Asiatic witchweed</name>
    <name type="synonym">Buchnera asiatica</name>
    <dbReference type="NCBI Taxonomy" id="4170"/>
    <lineage>
        <taxon>Eukaryota</taxon>
        <taxon>Viridiplantae</taxon>
        <taxon>Streptophyta</taxon>
        <taxon>Embryophyta</taxon>
        <taxon>Tracheophyta</taxon>
        <taxon>Spermatophyta</taxon>
        <taxon>Magnoliopsida</taxon>
        <taxon>eudicotyledons</taxon>
        <taxon>Gunneridae</taxon>
        <taxon>Pentapetalae</taxon>
        <taxon>asterids</taxon>
        <taxon>lamiids</taxon>
        <taxon>Lamiales</taxon>
        <taxon>Orobanchaceae</taxon>
        <taxon>Buchnereae</taxon>
        <taxon>Striga</taxon>
    </lineage>
</organism>
<proteinExistence type="predicted"/>
<evidence type="ECO:0000313" key="2">
    <source>
        <dbReference type="Proteomes" id="UP000325081"/>
    </source>
</evidence>
<evidence type="ECO:0000313" key="1">
    <source>
        <dbReference type="EMBL" id="GER30133.1"/>
    </source>
</evidence>